<accession>A0A8D8TAU0</accession>
<sequence length="128" mass="14756">MQLLSILLLAVLLVIYATPGQTISWEEIRHLATLRYFQRTHHKYRINEKSIKNIQQLTANSEKFDAIISTTAVVYGDFHCKGIAYRFPESYLETPLDELPPKPERKIEILNLGRCTSAHLSNNRTNKS</sequence>
<feature type="signal peptide" evidence="1">
    <location>
        <begin position="1"/>
        <end position="22"/>
    </location>
</feature>
<dbReference type="EMBL" id="HBUF01257681">
    <property type="protein sequence ID" value="CAG6682031.1"/>
    <property type="molecule type" value="Transcribed_RNA"/>
</dbReference>
<reference evidence="2" key="1">
    <citation type="submission" date="2021-05" db="EMBL/GenBank/DDBJ databases">
        <authorList>
            <person name="Alioto T."/>
            <person name="Alioto T."/>
            <person name="Gomez Garrido J."/>
        </authorList>
    </citation>
    <scope>NUCLEOTIDE SEQUENCE</scope>
</reference>
<evidence type="ECO:0000256" key="1">
    <source>
        <dbReference type="SAM" id="SignalP"/>
    </source>
</evidence>
<feature type="chain" id="PRO_5034574415" evidence="1">
    <location>
        <begin position="23"/>
        <end position="128"/>
    </location>
</feature>
<protein>
    <submittedName>
        <fullName evidence="2">Uncharacterized protein</fullName>
    </submittedName>
</protein>
<evidence type="ECO:0000313" key="2">
    <source>
        <dbReference type="EMBL" id="CAG6682031.1"/>
    </source>
</evidence>
<name>A0A8D8TAU0_9HEMI</name>
<dbReference type="AlphaFoldDB" id="A0A8D8TAU0"/>
<organism evidence="2">
    <name type="scientific">Cacopsylla melanoneura</name>
    <dbReference type="NCBI Taxonomy" id="428564"/>
    <lineage>
        <taxon>Eukaryota</taxon>
        <taxon>Metazoa</taxon>
        <taxon>Ecdysozoa</taxon>
        <taxon>Arthropoda</taxon>
        <taxon>Hexapoda</taxon>
        <taxon>Insecta</taxon>
        <taxon>Pterygota</taxon>
        <taxon>Neoptera</taxon>
        <taxon>Paraneoptera</taxon>
        <taxon>Hemiptera</taxon>
        <taxon>Sternorrhyncha</taxon>
        <taxon>Psylloidea</taxon>
        <taxon>Psyllidae</taxon>
        <taxon>Psyllinae</taxon>
        <taxon>Cacopsylla</taxon>
    </lineage>
</organism>
<keyword evidence="1" id="KW-0732">Signal</keyword>
<proteinExistence type="predicted"/>